<feature type="compositionally biased region" description="Low complexity" evidence="7">
    <location>
        <begin position="175"/>
        <end position="188"/>
    </location>
</feature>
<dbReference type="InParanoid" id="D3BP86"/>
<evidence type="ECO:0000313" key="11">
    <source>
        <dbReference type="Proteomes" id="UP000001396"/>
    </source>
</evidence>
<evidence type="ECO:0000256" key="5">
    <source>
        <dbReference type="ARBA" id="ARBA00022989"/>
    </source>
</evidence>
<feature type="transmembrane region" description="Helical" evidence="8">
    <location>
        <begin position="356"/>
        <end position="376"/>
    </location>
</feature>
<dbReference type="InterPro" id="IPR004638">
    <property type="entry name" value="EmrB-like"/>
</dbReference>
<name>D3BP86_HETP5</name>
<comment type="caution">
    <text evidence="10">The sequence shown here is derived from an EMBL/GenBank/DDBJ whole genome shotgun (WGS) entry which is preliminary data.</text>
</comment>
<keyword evidence="11" id="KW-1185">Reference proteome</keyword>
<keyword evidence="5 8" id="KW-1133">Transmembrane helix</keyword>
<dbReference type="RefSeq" id="XP_020429225.1">
    <property type="nucleotide sequence ID" value="XM_020580638.1"/>
</dbReference>
<feature type="transmembrane region" description="Helical" evidence="8">
    <location>
        <begin position="462"/>
        <end position="483"/>
    </location>
</feature>
<proteinExistence type="predicted"/>
<dbReference type="GO" id="GO:0022857">
    <property type="term" value="F:transmembrane transporter activity"/>
    <property type="evidence" value="ECO:0007669"/>
    <property type="project" value="InterPro"/>
</dbReference>
<dbReference type="NCBIfam" id="TIGR00711">
    <property type="entry name" value="efflux_EmrB"/>
    <property type="match status" value="1"/>
</dbReference>
<keyword evidence="2" id="KW-0813">Transport</keyword>
<feature type="transmembrane region" description="Helical" evidence="8">
    <location>
        <begin position="586"/>
        <end position="609"/>
    </location>
</feature>
<keyword evidence="4 8" id="KW-0812">Transmembrane</keyword>
<dbReference type="PROSITE" id="PS50850">
    <property type="entry name" value="MFS"/>
    <property type="match status" value="1"/>
</dbReference>
<evidence type="ECO:0000256" key="4">
    <source>
        <dbReference type="ARBA" id="ARBA00022692"/>
    </source>
</evidence>
<dbReference type="AlphaFoldDB" id="D3BP86"/>
<feature type="region of interest" description="Disordered" evidence="7">
    <location>
        <begin position="753"/>
        <end position="774"/>
    </location>
</feature>
<evidence type="ECO:0000256" key="8">
    <source>
        <dbReference type="SAM" id="Phobius"/>
    </source>
</evidence>
<feature type="transmembrane region" description="Helical" evidence="8">
    <location>
        <begin position="200"/>
        <end position="225"/>
    </location>
</feature>
<feature type="transmembrane region" description="Helical" evidence="8">
    <location>
        <begin position="660"/>
        <end position="681"/>
    </location>
</feature>
<evidence type="ECO:0000256" key="1">
    <source>
        <dbReference type="ARBA" id="ARBA00004651"/>
    </source>
</evidence>
<feature type="transmembrane region" description="Helical" evidence="8">
    <location>
        <begin position="392"/>
        <end position="414"/>
    </location>
</feature>
<dbReference type="GeneID" id="31365321"/>
<dbReference type="Gene3D" id="1.20.1250.20">
    <property type="entry name" value="MFS general substrate transporter like domains"/>
    <property type="match status" value="2"/>
</dbReference>
<dbReference type="PANTHER" id="PTHR23501">
    <property type="entry name" value="MAJOR FACILITATOR SUPERFAMILY"/>
    <property type="match status" value="1"/>
</dbReference>
<dbReference type="FunFam" id="1.20.1720.10:FF:000004">
    <property type="entry name" value="EmrB/QacA family drug resistance transporter"/>
    <property type="match status" value="1"/>
</dbReference>
<feature type="transmembrane region" description="Helical" evidence="8">
    <location>
        <begin position="420"/>
        <end position="441"/>
    </location>
</feature>
<feature type="transmembrane region" description="Helical" evidence="8">
    <location>
        <begin position="503"/>
        <end position="521"/>
    </location>
</feature>
<feature type="transmembrane region" description="Helical" evidence="8">
    <location>
        <begin position="528"/>
        <end position="547"/>
    </location>
</feature>
<dbReference type="CDD" id="cd17502">
    <property type="entry name" value="MFS_Azr1_MDR_like"/>
    <property type="match status" value="1"/>
</dbReference>
<evidence type="ECO:0000259" key="9">
    <source>
        <dbReference type="PROSITE" id="PS50850"/>
    </source>
</evidence>
<dbReference type="PRINTS" id="PR01036">
    <property type="entry name" value="TCRTETB"/>
</dbReference>
<feature type="compositionally biased region" description="Low complexity" evidence="7">
    <location>
        <begin position="68"/>
        <end position="83"/>
    </location>
</feature>
<dbReference type="InterPro" id="IPR020846">
    <property type="entry name" value="MFS_dom"/>
</dbReference>
<organism evidence="10 11">
    <name type="scientific">Heterostelium pallidum (strain ATCC 26659 / Pp 5 / PN500)</name>
    <name type="common">Cellular slime mold</name>
    <name type="synonym">Polysphondylium pallidum</name>
    <dbReference type="NCBI Taxonomy" id="670386"/>
    <lineage>
        <taxon>Eukaryota</taxon>
        <taxon>Amoebozoa</taxon>
        <taxon>Evosea</taxon>
        <taxon>Eumycetozoa</taxon>
        <taxon>Dictyostelia</taxon>
        <taxon>Acytosteliales</taxon>
        <taxon>Acytosteliaceae</taxon>
        <taxon>Heterostelium</taxon>
    </lineage>
</organism>
<feature type="compositionally biased region" description="Low complexity" evidence="7">
    <location>
        <begin position="696"/>
        <end position="719"/>
    </location>
</feature>
<dbReference type="Proteomes" id="UP000001396">
    <property type="component" value="Unassembled WGS sequence"/>
</dbReference>
<gene>
    <name evidence="10" type="primary">comD</name>
    <name evidence="10" type="ORF">PPL_09849</name>
</gene>
<evidence type="ECO:0000256" key="2">
    <source>
        <dbReference type="ARBA" id="ARBA00022448"/>
    </source>
</evidence>
<protein>
    <submittedName>
        <fullName evidence="10">Major facilitator superfamily protein</fullName>
    </submittedName>
</protein>
<dbReference type="Pfam" id="PF07690">
    <property type="entry name" value="MFS_1"/>
    <property type="match status" value="1"/>
</dbReference>
<dbReference type="InterPro" id="IPR011701">
    <property type="entry name" value="MFS"/>
</dbReference>
<dbReference type="STRING" id="670386.D3BP86"/>
<feature type="transmembrane region" description="Helical" evidence="8">
    <location>
        <begin position="326"/>
        <end position="344"/>
    </location>
</feature>
<keyword evidence="3" id="KW-1003">Cell membrane</keyword>
<feature type="transmembrane region" description="Helical" evidence="8">
    <location>
        <begin position="559"/>
        <end position="579"/>
    </location>
</feature>
<feature type="transmembrane region" description="Helical" evidence="8">
    <location>
        <begin position="268"/>
        <end position="287"/>
    </location>
</feature>
<dbReference type="OMA" id="PWKGKGL"/>
<dbReference type="GO" id="GO:0005886">
    <property type="term" value="C:plasma membrane"/>
    <property type="evidence" value="ECO:0007669"/>
    <property type="project" value="UniProtKB-SubCell"/>
</dbReference>
<dbReference type="InterPro" id="IPR036259">
    <property type="entry name" value="MFS_trans_sf"/>
</dbReference>
<evidence type="ECO:0000256" key="6">
    <source>
        <dbReference type="ARBA" id="ARBA00023136"/>
    </source>
</evidence>
<feature type="region of interest" description="Disordered" evidence="7">
    <location>
        <begin position="55"/>
        <end position="83"/>
    </location>
</feature>
<dbReference type="PANTHER" id="PTHR23501:SF197">
    <property type="entry name" value="COMD"/>
    <property type="match status" value="1"/>
</dbReference>
<feature type="transmembrane region" description="Helical" evidence="8">
    <location>
        <begin position="293"/>
        <end position="314"/>
    </location>
</feature>
<keyword evidence="6 8" id="KW-0472">Membrane</keyword>
<dbReference type="EMBL" id="ADBJ01000044">
    <property type="protein sequence ID" value="EFA77096.1"/>
    <property type="molecule type" value="Genomic_DNA"/>
</dbReference>
<reference evidence="10 11" key="1">
    <citation type="journal article" date="2011" name="Genome Res.">
        <title>Phylogeny-wide analysis of social amoeba genomes highlights ancient origins for complex intercellular communication.</title>
        <authorList>
            <person name="Heidel A.J."/>
            <person name="Lawal H.M."/>
            <person name="Felder M."/>
            <person name="Schilde C."/>
            <person name="Helps N.R."/>
            <person name="Tunggal B."/>
            <person name="Rivero F."/>
            <person name="John U."/>
            <person name="Schleicher M."/>
            <person name="Eichinger L."/>
            <person name="Platzer M."/>
            <person name="Noegel A.A."/>
            <person name="Schaap P."/>
            <person name="Gloeckner G."/>
        </authorList>
    </citation>
    <scope>NUCLEOTIDE SEQUENCE [LARGE SCALE GENOMIC DNA]</scope>
    <source>
        <strain evidence="11">ATCC 26659 / Pp 5 / PN500</strain>
    </source>
</reference>
<evidence type="ECO:0000256" key="3">
    <source>
        <dbReference type="ARBA" id="ARBA00022475"/>
    </source>
</evidence>
<accession>D3BP86</accession>
<evidence type="ECO:0000313" key="10">
    <source>
        <dbReference type="EMBL" id="EFA77096.1"/>
    </source>
</evidence>
<feature type="domain" description="Major facilitator superfamily (MFS) profile" evidence="9">
    <location>
        <begin position="203"/>
        <end position="686"/>
    </location>
</feature>
<dbReference type="SUPFAM" id="SSF103473">
    <property type="entry name" value="MFS general substrate transporter"/>
    <property type="match status" value="1"/>
</dbReference>
<feature type="region of interest" description="Disordered" evidence="7">
    <location>
        <begin position="161"/>
        <end position="190"/>
    </location>
</feature>
<evidence type="ECO:0000256" key="7">
    <source>
        <dbReference type="SAM" id="MobiDB-lite"/>
    </source>
</evidence>
<comment type="subcellular location">
    <subcellularLocation>
        <location evidence="1">Cell membrane</location>
        <topology evidence="1">Multi-pass membrane protein</topology>
    </subcellularLocation>
</comment>
<feature type="region of interest" description="Disordered" evidence="7">
    <location>
        <begin position="691"/>
        <end position="724"/>
    </location>
</feature>
<feature type="transmembrane region" description="Helical" evidence="8">
    <location>
        <begin position="237"/>
        <end position="256"/>
    </location>
</feature>
<sequence length="774" mass="84831">MGIKEENNNKNRLFVEIATENHLRESITQDDFTFTSCDKDLKSPPQFSENIVINTPTPPGAAEHPIYLSDSSSDSSNSLFSSGSSLEDELEEIDLTHNKSLPSRFIGIKSNSYHQTPVTLANLSNSTNSEQLPPAQIKSSKSILEEQLKKSIEVIVDHLENDGSVGESSMEETSNVDSSPSPSRKSTSFMESTELSQKSILIIFSGLMMSLFLSSLDMTIVATALPAIAEDLGSMDQMSWVITIYLLTSTAISPLFGKFSDIFGKKLTLLFSLVTFLIGSLLCAVSTSMTMLIIVRAIQGIGGGGLMAAVMIVMAEIVPLRQRGKYQGLIGGVYALSSVIGPLVGGSFTDNVNWRWAFWINIPIGVIALVVVFFALKLQQEVIPFRKGIKRVDFIGTLTSVTCIIGFLLALSWGGQVYSWTSPIMIGLFVGTAVFLGVFILNEAKFTNDPIIPLELFTNRNYVLSILTSFFLGFIMFGVIYYIPLYFQIVIGKSATVSGLQLLPTMLGIVAMGAVSGYLITSFGHYKTYPVIGTLFFTVGTFLLSYWTPESTQAEYIGYQIFIGFGIGLTMQVLTMIVQNSVEYKYIAIATATISFFRTIGGVVSVSLFSTILNSQFRSNINHLNLPFSIDTNSFDVQFVHSIEDPVVKAEILNAYSKSLSMVFLVATPFAAMGCLLTFFIKAHKLRTTLHRPDDSNNTSTDSDSTINSTNSITQQNQTEGEPDLKIEIINKTVEQPTITNQDISIDIPIPTVSTTNKITDPQEIIQPKEDTIS</sequence>